<gene>
    <name evidence="1" type="ORF">LCGC14_1798200</name>
</gene>
<accession>A0A0F9JPZ2</accession>
<dbReference type="EMBL" id="LAZR01017284">
    <property type="protein sequence ID" value="KKM01058.1"/>
    <property type="molecule type" value="Genomic_DNA"/>
</dbReference>
<comment type="caution">
    <text evidence="1">The sequence shown here is derived from an EMBL/GenBank/DDBJ whole genome shotgun (WGS) entry which is preliminary data.</text>
</comment>
<sequence>MKVVDGAPQDMFHVVDEPSNGWVASFQNEKDANLFVRACEWHDAFEAGAREIADKFGDFDVDMRRLD</sequence>
<protein>
    <submittedName>
        <fullName evidence="1">Uncharacterized protein</fullName>
    </submittedName>
</protein>
<reference evidence="1" key="1">
    <citation type="journal article" date="2015" name="Nature">
        <title>Complex archaea that bridge the gap between prokaryotes and eukaryotes.</title>
        <authorList>
            <person name="Spang A."/>
            <person name="Saw J.H."/>
            <person name="Jorgensen S.L."/>
            <person name="Zaremba-Niedzwiedzka K."/>
            <person name="Martijn J."/>
            <person name="Lind A.E."/>
            <person name="van Eijk R."/>
            <person name="Schleper C."/>
            <person name="Guy L."/>
            <person name="Ettema T.J."/>
        </authorList>
    </citation>
    <scope>NUCLEOTIDE SEQUENCE</scope>
</reference>
<evidence type="ECO:0000313" key="1">
    <source>
        <dbReference type="EMBL" id="KKM01058.1"/>
    </source>
</evidence>
<dbReference type="AlphaFoldDB" id="A0A0F9JPZ2"/>
<organism evidence="1">
    <name type="scientific">marine sediment metagenome</name>
    <dbReference type="NCBI Taxonomy" id="412755"/>
    <lineage>
        <taxon>unclassified sequences</taxon>
        <taxon>metagenomes</taxon>
        <taxon>ecological metagenomes</taxon>
    </lineage>
</organism>
<name>A0A0F9JPZ2_9ZZZZ</name>
<proteinExistence type="predicted"/>